<evidence type="ECO:0008006" key="3">
    <source>
        <dbReference type="Google" id="ProtNLM"/>
    </source>
</evidence>
<evidence type="ECO:0000313" key="2">
    <source>
        <dbReference type="Proteomes" id="UP000007883"/>
    </source>
</evidence>
<dbReference type="RefSeq" id="WP_014427502.1">
    <property type="nucleotide sequence ID" value="NC_017075.1"/>
</dbReference>
<dbReference type="HOGENOM" id="CLU_130261_0_0_4"/>
<evidence type="ECO:0000313" key="1">
    <source>
        <dbReference type="EMBL" id="BAL94632.1"/>
    </source>
</evidence>
<proteinExistence type="predicted"/>
<reference evidence="1 2" key="1">
    <citation type="journal article" date="2012" name="J. Bacteriol.">
        <title>Complete genome sequence of phototrophic betaproteobacterium Rubrivivax gelatinosus IL144.</title>
        <authorList>
            <person name="Nagashima S."/>
            <person name="Kamimura A."/>
            <person name="Shimizu T."/>
            <person name="Nakamura-isaki S."/>
            <person name="Aono E."/>
            <person name="Sakamoto K."/>
            <person name="Ichikawa N."/>
            <person name="Nakazawa H."/>
            <person name="Sekine M."/>
            <person name="Yamazaki S."/>
            <person name="Fujita N."/>
            <person name="Shimada K."/>
            <person name="Hanada S."/>
            <person name="Nagashima K.V.P."/>
        </authorList>
    </citation>
    <scope>NUCLEOTIDE SEQUENCE [LARGE SCALE GENOMIC DNA]</scope>
    <source>
        <strain evidence="2">NBRC 100245 / IL144</strain>
    </source>
</reference>
<keyword evidence="2" id="KW-1185">Reference proteome</keyword>
<protein>
    <recommendedName>
        <fullName evidence="3">Helicase</fullName>
    </recommendedName>
</protein>
<gene>
    <name evidence="1" type="ordered locus">RGE_12910</name>
</gene>
<dbReference type="AlphaFoldDB" id="I0HNP5"/>
<dbReference type="eggNOG" id="ENOG50335HK">
    <property type="taxonomic scope" value="Bacteria"/>
</dbReference>
<dbReference type="EMBL" id="AP012320">
    <property type="protein sequence ID" value="BAL94632.1"/>
    <property type="molecule type" value="Genomic_DNA"/>
</dbReference>
<sequence>MGAETAPPSQVRIGGLDGAGLLAELRRGGIALNERALELLASPAFQKVVPVRTISLGIADVAGLGFAQGATWPELLAAAARRGWHPAPLALAPWLRLQWPGQAEVVAAPTRHRAPPGSLTVVSPEPADPTQPRGFYLRRADGQVWLRGYQSDDLHVWDASDRLAFAIG</sequence>
<dbReference type="KEGG" id="rge:RGE_12910"/>
<dbReference type="PATRIC" id="fig|983917.3.peg.1259"/>
<organism evidence="1 2">
    <name type="scientific">Rubrivivax gelatinosus (strain NBRC 100245 / IL144)</name>
    <dbReference type="NCBI Taxonomy" id="983917"/>
    <lineage>
        <taxon>Bacteria</taxon>
        <taxon>Pseudomonadati</taxon>
        <taxon>Pseudomonadota</taxon>
        <taxon>Betaproteobacteria</taxon>
        <taxon>Burkholderiales</taxon>
        <taxon>Sphaerotilaceae</taxon>
        <taxon>Rubrivivax</taxon>
    </lineage>
</organism>
<dbReference type="STRING" id="983917.RGE_12910"/>
<dbReference type="Proteomes" id="UP000007883">
    <property type="component" value="Chromosome"/>
</dbReference>
<accession>I0HNP5</accession>
<name>I0HNP5_RUBGI</name>